<evidence type="ECO:0000313" key="1">
    <source>
        <dbReference type="EMBL" id="GAG03617.1"/>
    </source>
</evidence>
<feature type="non-terminal residue" evidence="1">
    <location>
        <position position="1"/>
    </location>
</feature>
<accession>X0UWQ9</accession>
<organism evidence="1">
    <name type="scientific">marine sediment metagenome</name>
    <dbReference type="NCBI Taxonomy" id="412755"/>
    <lineage>
        <taxon>unclassified sequences</taxon>
        <taxon>metagenomes</taxon>
        <taxon>ecological metagenomes</taxon>
    </lineage>
</organism>
<sequence length="211" mass="22606">DPRAGFFRGQEFLHPDLAFRVTFPTGWTTANLTQAVLAKSAEDDAIMELTLSSGGHAAASSQFFAQDGVRGRGVQASSVNGLPATTGEFELRTQDGTLEGLVTFLDFDGRTYRLLAYTVPGGLGTYRNVFSGSVGSFDRLTDETALNVEPLRLELVTVQRNTTLALMTANRPSALSPRELAILNGVDLEETIEPGHTIKWVVGELPSGGSD</sequence>
<comment type="caution">
    <text evidence="1">The sequence shown here is derived from an EMBL/GenBank/DDBJ whole genome shotgun (WGS) entry which is preliminary data.</text>
</comment>
<dbReference type="EMBL" id="BARS01020122">
    <property type="protein sequence ID" value="GAG03617.1"/>
    <property type="molecule type" value="Genomic_DNA"/>
</dbReference>
<gene>
    <name evidence="1" type="ORF">S01H1_32494</name>
</gene>
<proteinExistence type="predicted"/>
<dbReference type="AlphaFoldDB" id="X0UWQ9"/>
<name>X0UWQ9_9ZZZZ</name>
<reference evidence="1" key="1">
    <citation type="journal article" date="2014" name="Front. Microbiol.">
        <title>High frequency of phylogenetically diverse reductive dehalogenase-homologous genes in deep subseafloor sedimentary metagenomes.</title>
        <authorList>
            <person name="Kawai M."/>
            <person name="Futagami T."/>
            <person name="Toyoda A."/>
            <person name="Takaki Y."/>
            <person name="Nishi S."/>
            <person name="Hori S."/>
            <person name="Arai W."/>
            <person name="Tsubouchi T."/>
            <person name="Morono Y."/>
            <person name="Uchiyama I."/>
            <person name="Ito T."/>
            <person name="Fujiyama A."/>
            <person name="Inagaki F."/>
            <person name="Takami H."/>
        </authorList>
    </citation>
    <scope>NUCLEOTIDE SEQUENCE</scope>
    <source>
        <strain evidence="1">Expedition CK06-06</strain>
    </source>
</reference>
<protein>
    <submittedName>
        <fullName evidence="1">Uncharacterized protein</fullName>
    </submittedName>
</protein>